<reference evidence="2" key="2">
    <citation type="submission" date="2021-09" db="EMBL/GenBank/DDBJ databases">
        <authorList>
            <person name="Jia N."/>
            <person name="Wang J."/>
            <person name="Shi W."/>
            <person name="Du L."/>
            <person name="Sun Y."/>
            <person name="Zhan W."/>
            <person name="Jiang J."/>
            <person name="Wang Q."/>
            <person name="Zhang B."/>
            <person name="Ji P."/>
            <person name="Sakyi L.B."/>
            <person name="Cui X."/>
            <person name="Yuan T."/>
            <person name="Jiang B."/>
            <person name="Yang W."/>
            <person name="Lam T.T.-Y."/>
            <person name="Chang Q."/>
            <person name="Ding S."/>
            <person name="Wang X."/>
            <person name="Zhu J."/>
            <person name="Ruan X."/>
            <person name="Zhao L."/>
            <person name="Wei J."/>
            <person name="Que T."/>
            <person name="Du C."/>
            <person name="Cheng J."/>
            <person name="Dai P."/>
            <person name="Han X."/>
            <person name="Huang E."/>
            <person name="Gao Y."/>
            <person name="Liu J."/>
            <person name="Shao H."/>
            <person name="Ye R."/>
            <person name="Li L."/>
            <person name="Wei W."/>
            <person name="Wang X."/>
            <person name="Wang C."/>
            <person name="Huo Q."/>
            <person name="Li W."/>
            <person name="Guo W."/>
            <person name="Chen H."/>
            <person name="Chen S."/>
            <person name="Zhou L."/>
            <person name="Zhou L."/>
            <person name="Ni X."/>
            <person name="Tian J."/>
            <person name="Zhou Y."/>
            <person name="Sheng Y."/>
            <person name="Liu T."/>
            <person name="Pan Y."/>
            <person name="Xia L."/>
            <person name="Li J."/>
            <person name="Zhao F."/>
            <person name="Cao W."/>
        </authorList>
    </citation>
    <scope>NUCLEOTIDE SEQUENCE</scope>
    <source>
        <strain evidence="2">Rmic-2018</strain>
        <tissue evidence="2">Larvae</tissue>
    </source>
</reference>
<dbReference type="EMBL" id="JABSTU010000004">
    <property type="protein sequence ID" value="KAH8034097.1"/>
    <property type="molecule type" value="Genomic_DNA"/>
</dbReference>
<name>A0A9J6EI09_RHIMP</name>
<proteinExistence type="predicted"/>
<gene>
    <name evidence="2" type="ORF">HPB51_020114</name>
</gene>
<evidence type="ECO:0000313" key="2">
    <source>
        <dbReference type="EMBL" id="KAH8034097.1"/>
    </source>
</evidence>
<accession>A0A9J6EI09</accession>
<dbReference type="Proteomes" id="UP000821866">
    <property type="component" value="Chromosome 2"/>
</dbReference>
<dbReference type="AlphaFoldDB" id="A0A9J6EI09"/>
<feature type="region of interest" description="Disordered" evidence="1">
    <location>
        <begin position="223"/>
        <end position="251"/>
    </location>
</feature>
<evidence type="ECO:0000313" key="3">
    <source>
        <dbReference type="Proteomes" id="UP000821866"/>
    </source>
</evidence>
<evidence type="ECO:0000256" key="1">
    <source>
        <dbReference type="SAM" id="MobiDB-lite"/>
    </source>
</evidence>
<organism evidence="2 3">
    <name type="scientific">Rhipicephalus microplus</name>
    <name type="common">Cattle tick</name>
    <name type="synonym">Boophilus microplus</name>
    <dbReference type="NCBI Taxonomy" id="6941"/>
    <lineage>
        <taxon>Eukaryota</taxon>
        <taxon>Metazoa</taxon>
        <taxon>Ecdysozoa</taxon>
        <taxon>Arthropoda</taxon>
        <taxon>Chelicerata</taxon>
        <taxon>Arachnida</taxon>
        <taxon>Acari</taxon>
        <taxon>Parasitiformes</taxon>
        <taxon>Ixodida</taxon>
        <taxon>Ixodoidea</taxon>
        <taxon>Ixodidae</taxon>
        <taxon>Rhipicephalinae</taxon>
        <taxon>Rhipicephalus</taxon>
        <taxon>Boophilus</taxon>
    </lineage>
</organism>
<keyword evidence="3" id="KW-1185">Reference proteome</keyword>
<protein>
    <submittedName>
        <fullName evidence="2">Uncharacterized protein</fullName>
    </submittedName>
</protein>
<comment type="caution">
    <text evidence="2">The sequence shown here is derived from an EMBL/GenBank/DDBJ whole genome shotgun (WGS) entry which is preliminary data.</text>
</comment>
<sequence>MARYACPVSGECVLTRLSTSGESRIRHVAAAHLRVSGRCPGKLQPSSSSLDRPACGHSLPPRVSAPFLPQARCILDCAKVLGCLGHDAAQRTAAILSCSGLETCLLIREKVARGGLRLGRPVFHLIKCHLKRSFVVVNSIHVALVPLHGEYIRLTNPKAMQAELQSAMRHYLHISDVWQFGKEKKNRHSYSEEEESQQELRTSREPAWLVDAGTGFDKPSMKLQSGLRGASSCEEQEGNIDTMTGSDKPPSRLKFGVSGASAHVESAGDVDAMTGSEKPPGGLKSGVEGASIEKTPASKLNRLKQRRLSRALQPILA</sequence>
<feature type="region of interest" description="Disordered" evidence="1">
    <location>
        <begin position="266"/>
        <end position="305"/>
    </location>
</feature>
<reference evidence="2" key="1">
    <citation type="journal article" date="2020" name="Cell">
        <title>Large-Scale Comparative Analyses of Tick Genomes Elucidate Their Genetic Diversity and Vector Capacities.</title>
        <authorList>
            <consortium name="Tick Genome and Microbiome Consortium (TIGMIC)"/>
            <person name="Jia N."/>
            <person name="Wang J."/>
            <person name="Shi W."/>
            <person name="Du L."/>
            <person name="Sun Y."/>
            <person name="Zhan W."/>
            <person name="Jiang J.F."/>
            <person name="Wang Q."/>
            <person name="Zhang B."/>
            <person name="Ji P."/>
            <person name="Bell-Sakyi L."/>
            <person name="Cui X.M."/>
            <person name="Yuan T.T."/>
            <person name="Jiang B.G."/>
            <person name="Yang W.F."/>
            <person name="Lam T.T."/>
            <person name="Chang Q.C."/>
            <person name="Ding S.J."/>
            <person name="Wang X.J."/>
            <person name="Zhu J.G."/>
            <person name="Ruan X.D."/>
            <person name="Zhao L."/>
            <person name="Wei J.T."/>
            <person name="Ye R.Z."/>
            <person name="Que T.C."/>
            <person name="Du C.H."/>
            <person name="Zhou Y.H."/>
            <person name="Cheng J.X."/>
            <person name="Dai P.F."/>
            <person name="Guo W.B."/>
            <person name="Han X.H."/>
            <person name="Huang E.J."/>
            <person name="Li L.F."/>
            <person name="Wei W."/>
            <person name="Gao Y.C."/>
            <person name="Liu J.Z."/>
            <person name="Shao H.Z."/>
            <person name="Wang X."/>
            <person name="Wang C.C."/>
            <person name="Yang T.C."/>
            <person name="Huo Q.B."/>
            <person name="Li W."/>
            <person name="Chen H.Y."/>
            <person name="Chen S.E."/>
            <person name="Zhou L.G."/>
            <person name="Ni X.B."/>
            <person name="Tian J.H."/>
            <person name="Sheng Y."/>
            <person name="Liu T."/>
            <person name="Pan Y.S."/>
            <person name="Xia L.Y."/>
            <person name="Li J."/>
            <person name="Zhao F."/>
            <person name="Cao W.C."/>
        </authorList>
    </citation>
    <scope>NUCLEOTIDE SEQUENCE</scope>
    <source>
        <strain evidence="2">Rmic-2018</strain>
    </source>
</reference>